<protein>
    <submittedName>
        <fullName evidence="1">Uncharacterized protein</fullName>
    </submittedName>
</protein>
<sequence length="134" mass="15792">LKSEITNLLQTAYGNDWFINEAVPKKVYDMAIKNASDKNYLEKRTDITGVDCLTLSNYRDIMLNKSNWRDIFEKKYTRPEDSRISGGKKAKTEWLQKVYELQKKNFDEYSVTKDEFNLLNSLQQWLSPIHSSIK</sequence>
<organism evidence="1 2">
    <name type="scientific">Listeria booriae</name>
    <dbReference type="NCBI Taxonomy" id="1552123"/>
    <lineage>
        <taxon>Bacteria</taxon>
        <taxon>Bacillati</taxon>
        <taxon>Bacillota</taxon>
        <taxon>Bacilli</taxon>
        <taxon>Bacillales</taxon>
        <taxon>Listeriaceae</taxon>
        <taxon>Listeria</taxon>
    </lineage>
</organism>
<dbReference type="RefSeq" id="WP_221771927.1">
    <property type="nucleotide sequence ID" value="NZ_JAARZS010000020.1"/>
</dbReference>
<name>A0A842FIK9_9LIST</name>
<dbReference type="EMBL" id="JAARZS010000020">
    <property type="protein sequence ID" value="MBC2284532.1"/>
    <property type="molecule type" value="Genomic_DNA"/>
</dbReference>
<proteinExistence type="predicted"/>
<gene>
    <name evidence="1" type="ORF">HCB69_09090</name>
</gene>
<evidence type="ECO:0000313" key="1">
    <source>
        <dbReference type="EMBL" id="MBC2284532.1"/>
    </source>
</evidence>
<reference evidence="1 2" key="1">
    <citation type="submission" date="2020-03" db="EMBL/GenBank/DDBJ databases">
        <title>Soil Listeria distribution.</title>
        <authorList>
            <person name="Liao J."/>
            <person name="Wiedmann M."/>
        </authorList>
    </citation>
    <scope>NUCLEOTIDE SEQUENCE [LARGE SCALE GENOMIC DNA]</scope>
    <source>
        <strain evidence="1 2">FSL L7-0054</strain>
    </source>
</reference>
<dbReference type="AlphaFoldDB" id="A0A842FIK9"/>
<accession>A0A842FIK9</accession>
<comment type="caution">
    <text evidence="1">The sequence shown here is derived from an EMBL/GenBank/DDBJ whole genome shotgun (WGS) entry which is preliminary data.</text>
</comment>
<feature type="non-terminal residue" evidence="1">
    <location>
        <position position="1"/>
    </location>
</feature>
<dbReference type="Proteomes" id="UP000585696">
    <property type="component" value="Unassembled WGS sequence"/>
</dbReference>
<evidence type="ECO:0000313" key="2">
    <source>
        <dbReference type="Proteomes" id="UP000585696"/>
    </source>
</evidence>